<comment type="caution">
    <text evidence="1">The sequence shown here is derived from an EMBL/GenBank/DDBJ whole genome shotgun (WGS) entry which is preliminary data.</text>
</comment>
<name>A0ACB7S4T3_HYAAI</name>
<gene>
    <name evidence="1" type="ORF">HPB50_003781</name>
</gene>
<reference evidence="1" key="1">
    <citation type="submission" date="2020-05" db="EMBL/GenBank/DDBJ databases">
        <title>Large-scale comparative analyses of tick genomes elucidate their genetic diversity and vector capacities.</title>
        <authorList>
            <person name="Jia N."/>
            <person name="Wang J."/>
            <person name="Shi W."/>
            <person name="Du L."/>
            <person name="Sun Y."/>
            <person name="Zhan W."/>
            <person name="Jiang J."/>
            <person name="Wang Q."/>
            <person name="Zhang B."/>
            <person name="Ji P."/>
            <person name="Sakyi L.B."/>
            <person name="Cui X."/>
            <person name="Yuan T."/>
            <person name="Jiang B."/>
            <person name="Yang W."/>
            <person name="Lam T.T.-Y."/>
            <person name="Chang Q."/>
            <person name="Ding S."/>
            <person name="Wang X."/>
            <person name="Zhu J."/>
            <person name="Ruan X."/>
            <person name="Zhao L."/>
            <person name="Wei J."/>
            <person name="Que T."/>
            <person name="Du C."/>
            <person name="Cheng J."/>
            <person name="Dai P."/>
            <person name="Han X."/>
            <person name="Huang E."/>
            <person name="Gao Y."/>
            <person name="Liu J."/>
            <person name="Shao H."/>
            <person name="Ye R."/>
            <person name="Li L."/>
            <person name="Wei W."/>
            <person name="Wang X."/>
            <person name="Wang C."/>
            <person name="Yang T."/>
            <person name="Huo Q."/>
            <person name="Li W."/>
            <person name="Guo W."/>
            <person name="Chen H."/>
            <person name="Zhou L."/>
            <person name="Ni X."/>
            <person name="Tian J."/>
            <person name="Zhou Y."/>
            <person name="Sheng Y."/>
            <person name="Liu T."/>
            <person name="Pan Y."/>
            <person name="Xia L."/>
            <person name="Li J."/>
            <person name="Zhao F."/>
            <person name="Cao W."/>
        </authorList>
    </citation>
    <scope>NUCLEOTIDE SEQUENCE</scope>
    <source>
        <strain evidence="1">Hyas-2018</strain>
    </source>
</reference>
<accession>A0ACB7S4T3</accession>
<proteinExistence type="predicted"/>
<evidence type="ECO:0000313" key="1">
    <source>
        <dbReference type="EMBL" id="KAH6929640.1"/>
    </source>
</evidence>
<dbReference type="EMBL" id="CM023485">
    <property type="protein sequence ID" value="KAH6929640.1"/>
    <property type="molecule type" value="Genomic_DNA"/>
</dbReference>
<sequence length="145" mass="16218">MDRRKPGKEGENNTLADIGAPHIFIVGAGLDSDANSGCPKRTVRDLPDEVIAPALPSNSARQQLEHQRAIGLACHCTVAQLHRQRMFSRHPSTRAQKRRVRHTRCLWILGVLRQLVNRANLTSLDLVTGRHRPPESAQATHVRYV</sequence>
<keyword evidence="2" id="KW-1185">Reference proteome</keyword>
<evidence type="ECO:0000313" key="2">
    <source>
        <dbReference type="Proteomes" id="UP000821845"/>
    </source>
</evidence>
<dbReference type="Proteomes" id="UP000821845">
    <property type="component" value="Chromosome 5"/>
</dbReference>
<protein>
    <submittedName>
        <fullName evidence="1">Uncharacterized protein</fullName>
    </submittedName>
</protein>
<organism evidence="1 2">
    <name type="scientific">Hyalomma asiaticum</name>
    <name type="common">Tick</name>
    <dbReference type="NCBI Taxonomy" id="266040"/>
    <lineage>
        <taxon>Eukaryota</taxon>
        <taxon>Metazoa</taxon>
        <taxon>Ecdysozoa</taxon>
        <taxon>Arthropoda</taxon>
        <taxon>Chelicerata</taxon>
        <taxon>Arachnida</taxon>
        <taxon>Acari</taxon>
        <taxon>Parasitiformes</taxon>
        <taxon>Ixodida</taxon>
        <taxon>Ixodoidea</taxon>
        <taxon>Ixodidae</taxon>
        <taxon>Hyalomminae</taxon>
        <taxon>Hyalomma</taxon>
    </lineage>
</organism>